<name>A0AAE0Z3Y4_9GAST</name>
<dbReference type="AlphaFoldDB" id="A0AAE0Z3Y4"/>
<reference evidence="2" key="1">
    <citation type="journal article" date="2023" name="G3 (Bethesda)">
        <title>A reference genome for the long-term kleptoplast-retaining sea slug Elysia crispata morphotype clarki.</title>
        <authorList>
            <person name="Eastman K.E."/>
            <person name="Pendleton A.L."/>
            <person name="Shaikh M.A."/>
            <person name="Suttiyut T."/>
            <person name="Ogas R."/>
            <person name="Tomko P."/>
            <person name="Gavelis G."/>
            <person name="Widhalm J.R."/>
            <person name="Wisecaver J.H."/>
        </authorList>
    </citation>
    <scope>NUCLEOTIDE SEQUENCE</scope>
    <source>
        <strain evidence="2">ECLA1</strain>
    </source>
</reference>
<evidence type="ECO:0000256" key="1">
    <source>
        <dbReference type="SAM" id="MobiDB-lite"/>
    </source>
</evidence>
<sequence>MVETALILALDGTCISKSRRVTLANNVREHGRLNRPDIFLQCADHKLKRRSSSEVPTMKSERNDKWTVVSRGRVTANPVARVNTPRQRTKEASSSTDRKNEPDRVAPELFHIVDTSLEHRYTHTQLVLAYFSLTSHGIMGDVHSTHTAKEVSSQQSGSEVSKWHRLGFDSRHAWLKSELIRCDNSI</sequence>
<evidence type="ECO:0000313" key="3">
    <source>
        <dbReference type="Proteomes" id="UP001283361"/>
    </source>
</evidence>
<proteinExistence type="predicted"/>
<dbReference type="EMBL" id="JAWDGP010004715">
    <property type="protein sequence ID" value="KAK3762369.1"/>
    <property type="molecule type" value="Genomic_DNA"/>
</dbReference>
<keyword evidence="3" id="KW-1185">Reference proteome</keyword>
<evidence type="ECO:0000313" key="2">
    <source>
        <dbReference type="EMBL" id="KAK3762369.1"/>
    </source>
</evidence>
<comment type="caution">
    <text evidence="2">The sequence shown here is derived from an EMBL/GenBank/DDBJ whole genome shotgun (WGS) entry which is preliminary data.</text>
</comment>
<gene>
    <name evidence="2" type="ORF">RRG08_031953</name>
</gene>
<feature type="region of interest" description="Disordered" evidence="1">
    <location>
        <begin position="77"/>
        <end position="103"/>
    </location>
</feature>
<organism evidence="2 3">
    <name type="scientific">Elysia crispata</name>
    <name type="common">lettuce slug</name>
    <dbReference type="NCBI Taxonomy" id="231223"/>
    <lineage>
        <taxon>Eukaryota</taxon>
        <taxon>Metazoa</taxon>
        <taxon>Spiralia</taxon>
        <taxon>Lophotrochozoa</taxon>
        <taxon>Mollusca</taxon>
        <taxon>Gastropoda</taxon>
        <taxon>Heterobranchia</taxon>
        <taxon>Euthyneura</taxon>
        <taxon>Panpulmonata</taxon>
        <taxon>Sacoglossa</taxon>
        <taxon>Placobranchoidea</taxon>
        <taxon>Plakobranchidae</taxon>
        <taxon>Elysia</taxon>
    </lineage>
</organism>
<accession>A0AAE0Z3Y4</accession>
<protein>
    <submittedName>
        <fullName evidence="2">Uncharacterized protein</fullName>
    </submittedName>
</protein>
<feature type="compositionally biased region" description="Basic and acidic residues" evidence="1">
    <location>
        <begin position="88"/>
        <end position="103"/>
    </location>
</feature>
<dbReference type="Proteomes" id="UP001283361">
    <property type="component" value="Unassembled WGS sequence"/>
</dbReference>